<evidence type="ECO:0000313" key="3">
    <source>
        <dbReference type="Proteomes" id="UP000249829"/>
    </source>
</evidence>
<keyword evidence="3" id="KW-1185">Reference proteome</keyword>
<dbReference type="Proteomes" id="UP000249829">
    <property type="component" value="Unassembled WGS sequence"/>
</dbReference>
<accession>A0A2V5H2B1</accession>
<dbReference type="AlphaFoldDB" id="A0A2V5H2B1"/>
<evidence type="ECO:0008006" key="4">
    <source>
        <dbReference type="Google" id="ProtNLM"/>
    </source>
</evidence>
<evidence type="ECO:0000256" key="1">
    <source>
        <dbReference type="SAM" id="MobiDB-lite"/>
    </source>
</evidence>
<dbReference type="STRING" id="1450538.A0A2V5H2B1"/>
<feature type="region of interest" description="Disordered" evidence="1">
    <location>
        <begin position="1"/>
        <end position="73"/>
    </location>
</feature>
<protein>
    <recommendedName>
        <fullName evidence="4">Glycine zipper 2TM domain-containing protein</fullName>
    </recommendedName>
</protein>
<organism evidence="2 3">
    <name type="scientific">Aspergillus violaceofuscus (strain CBS 115571)</name>
    <dbReference type="NCBI Taxonomy" id="1450538"/>
    <lineage>
        <taxon>Eukaryota</taxon>
        <taxon>Fungi</taxon>
        <taxon>Dikarya</taxon>
        <taxon>Ascomycota</taxon>
        <taxon>Pezizomycotina</taxon>
        <taxon>Eurotiomycetes</taxon>
        <taxon>Eurotiomycetidae</taxon>
        <taxon>Eurotiales</taxon>
        <taxon>Aspergillaceae</taxon>
        <taxon>Aspergillus</taxon>
    </lineage>
</organism>
<feature type="compositionally biased region" description="Pro residues" evidence="1">
    <location>
        <begin position="138"/>
        <end position="154"/>
    </location>
</feature>
<gene>
    <name evidence="2" type="ORF">BO99DRAFT_436807</name>
</gene>
<sequence length="229" mass="24017">MTSPSNSNRYAPPQNNYYSQQPSNYDPPNQAGYPSPGQSQPDQQPQPGYQQQQPVYNYAPQSSPSYPTNSPYIHRANIPLTMTGGQVTAYSEPATPYIEYRDSSSTTNNAPYTYTYGSQPQMIQGESASYYAPQGGLPRPPLPPAPPLPPPAPSHPSTAGPGPDLTTEKGLASTVTGAAAGGILGRKLGGGFLGTAGGALAGAAGMKFAKDEGEEAPSQWAAQKLLRVE</sequence>
<dbReference type="OMA" id="PYIHRAN"/>
<feature type="compositionally biased region" description="Polar residues" evidence="1">
    <location>
        <begin position="59"/>
        <end position="71"/>
    </location>
</feature>
<name>A0A2V5H2B1_ASPV1</name>
<proteinExistence type="predicted"/>
<feature type="compositionally biased region" description="Low complexity" evidence="1">
    <location>
        <begin position="33"/>
        <end position="54"/>
    </location>
</feature>
<reference evidence="2 3" key="1">
    <citation type="submission" date="2018-02" db="EMBL/GenBank/DDBJ databases">
        <title>The genomes of Aspergillus section Nigri reveals drivers in fungal speciation.</title>
        <authorList>
            <consortium name="DOE Joint Genome Institute"/>
            <person name="Vesth T.C."/>
            <person name="Nybo J."/>
            <person name="Theobald S."/>
            <person name="Brandl J."/>
            <person name="Frisvad J.C."/>
            <person name="Nielsen K.F."/>
            <person name="Lyhne E.K."/>
            <person name="Kogle M.E."/>
            <person name="Kuo A."/>
            <person name="Riley R."/>
            <person name="Clum A."/>
            <person name="Nolan M."/>
            <person name="Lipzen A."/>
            <person name="Salamov A."/>
            <person name="Henrissat B."/>
            <person name="Wiebenga A."/>
            <person name="De vries R.P."/>
            <person name="Grigoriev I.V."/>
            <person name="Mortensen U.H."/>
            <person name="Andersen M.R."/>
            <person name="Baker S.E."/>
        </authorList>
    </citation>
    <scope>NUCLEOTIDE SEQUENCE [LARGE SCALE GENOMIC DNA]</scope>
    <source>
        <strain evidence="2 3">CBS 115571</strain>
    </source>
</reference>
<feature type="region of interest" description="Disordered" evidence="1">
    <location>
        <begin position="130"/>
        <end position="173"/>
    </location>
</feature>
<feature type="compositionally biased region" description="Polar residues" evidence="1">
    <location>
        <begin position="1"/>
        <end position="27"/>
    </location>
</feature>
<evidence type="ECO:0000313" key="2">
    <source>
        <dbReference type="EMBL" id="PYI14963.1"/>
    </source>
</evidence>
<dbReference type="EMBL" id="KZ825198">
    <property type="protein sequence ID" value="PYI14963.1"/>
    <property type="molecule type" value="Genomic_DNA"/>
</dbReference>